<name>A0ACC0VNB8_9STRA</name>
<proteinExistence type="predicted"/>
<evidence type="ECO:0000313" key="2">
    <source>
        <dbReference type="Proteomes" id="UP001163321"/>
    </source>
</evidence>
<organism evidence="1 2">
    <name type="scientific">Peronosclerospora sorghi</name>
    <dbReference type="NCBI Taxonomy" id="230839"/>
    <lineage>
        <taxon>Eukaryota</taxon>
        <taxon>Sar</taxon>
        <taxon>Stramenopiles</taxon>
        <taxon>Oomycota</taxon>
        <taxon>Peronosporomycetes</taxon>
        <taxon>Peronosporales</taxon>
        <taxon>Peronosporaceae</taxon>
        <taxon>Peronosclerospora</taxon>
    </lineage>
</organism>
<evidence type="ECO:0000313" key="1">
    <source>
        <dbReference type="EMBL" id="KAI9906966.1"/>
    </source>
</evidence>
<keyword evidence="2" id="KW-1185">Reference proteome</keyword>
<sequence length="200" mass="22361">MALPHLKLTYFDGKGRAELARMIFNYGGITFTDHRIPREDLAALKSTLPFGQVPVLEVDGIVFAQSMAIVRYAAKLAGLYPTEALHALKADMFAYSVIELHDSLVEFVFKTSNEAEKAQKKKVFLEETVPKGFAALEKMVAGKFITGDKILFVDLQFLDFVENRMPLASHDFNVNNFPKLSSLLANVKENPKVATYLSKQ</sequence>
<dbReference type="Proteomes" id="UP001163321">
    <property type="component" value="Chromosome 8"/>
</dbReference>
<gene>
    <name evidence="1" type="ORF">PsorP6_003521</name>
</gene>
<comment type="caution">
    <text evidence="1">The sequence shown here is derived from an EMBL/GenBank/DDBJ whole genome shotgun (WGS) entry which is preliminary data.</text>
</comment>
<dbReference type="EMBL" id="CM047587">
    <property type="protein sequence ID" value="KAI9906966.1"/>
    <property type="molecule type" value="Genomic_DNA"/>
</dbReference>
<protein>
    <submittedName>
        <fullName evidence="1">Uncharacterized protein</fullName>
    </submittedName>
</protein>
<reference evidence="1 2" key="1">
    <citation type="journal article" date="2022" name="bioRxiv">
        <title>The genome of the oomycete Peronosclerospora sorghi, a cosmopolitan pathogen of maize and sorghum, is inflated with dispersed pseudogenes.</title>
        <authorList>
            <person name="Fletcher K."/>
            <person name="Martin F."/>
            <person name="Isakeit T."/>
            <person name="Cavanaugh K."/>
            <person name="Magill C."/>
            <person name="Michelmore R."/>
        </authorList>
    </citation>
    <scope>NUCLEOTIDE SEQUENCE [LARGE SCALE GENOMIC DNA]</scope>
    <source>
        <strain evidence="1">P6</strain>
    </source>
</reference>
<accession>A0ACC0VNB8</accession>